<comment type="caution">
    <text evidence="1">The sequence shown here is derived from an EMBL/GenBank/DDBJ whole genome shotgun (WGS) entry which is preliminary data.</text>
</comment>
<evidence type="ECO:0000313" key="2">
    <source>
        <dbReference type="Proteomes" id="UP001187343"/>
    </source>
</evidence>
<evidence type="ECO:0000313" key="1">
    <source>
        <dbReference type="EMBL" id="KAK2894396.1"/>
    </source>
</evidence>
<accession>A0AA88TPU7</accession>
<name>A0AA88TPU7_9TELE</name>
<dbReference type="Proteomes" id="UP001187343">
    <property type="component" value="Unassembled WGS sequence"/>
</dbReference>
<dbReference type="EMBL" id="JAUYZG010000011">
    <property type="protein sequence ID" value="KAK2894396.1"/>
    <property type="molecule type" value="Genomic_DNA"/>
</dbReference>
<dbReference type="AlphaFoldDB" id="A0AA88TPU7"/>
<keyword evidence="2" id="KW-1185">Reference proteome</keyword>
<organism evidence="1 2">
    <name type="scientific">Cirrhinus molitorella</name>
    <name type="common">mud carp</name>
    <dbReference type="NCBI Taxonomy" id="172907"/>
    <lineage>
        <taxon>Eukaryota</taxon>
        <taxon>Metazoa</taxon>
        <taxon>Chordata</taxon>
        <taxon>Craniata</taxon>
        <taxon>Vertebrata</taxon>
        <taxon>Euteleostomi</taxon>
        <taxon>Actinopterygii</taxon>
        <taxon>Neopterygii</taxon>
        <taxon>Teleostei</taxon>
        <taxon>Ostariophysi</taxon>
        <taxon>Cypriniformes</taxon>
        <taxon>Cyprinidae</taxon>
        <taxon>Labeoninae</taxon>
        <taxon>Labeonini</taxon>
        <taxon>Cirrhinus</taxon>
    </lineage>
</organism>
<sequence>MKSTFETKIENVVRNMYEEVNPKDMTEAGRRRWRRKKLSKNPDVLFRIYRQGHLHMLQFRSAYYDGWVRCLKSYSEIIFQRLPFNDHAFSLCGPSDELERFCDNYQKSLQMIKSTPKVNSSLLGETVSTFVFSMKIGMAGEDLLTPKPKDI</sequence>
<gene>
    <name evidence="1" type="ORF">Q8A67_011625</name>
</gene>
<proteinExistence type="predicted"/>
<protein>
    <submittedName>
        <fullName evidence="1">Uncharacterized protein</fullName>
    </submittedName>
</protein>
<reference evidence="1" key="1">
    <citation type="submission" date="2023-08" db="EMBL/GenBank/DDBJ databases">
        <title>Chromosome-level Genome Assembly of mud carp (Cirrhinus molitorella).</title>
        <authorList>
            <person name="Liu H."/>
        </authorList>
    </citation>
    <scope>NUCLEOTIDE SEQUENCE</scope>
    <source>
        <strain evidence="1">Prfri</strain>
        <tissue evidence="1">Muscle</tissue>
    </source>
</reference>